<dbReference type="FunFam" id="3.40.50.720:FF:000084">
    <property type="entry name" value="Short-chain dehydrogenase reductase"/>
    <property type="match status" value="1"/>
</dbReference>
<evidence type="ECO:0000313" key="3">
    <source>
        <dbReference type="EMBL" id="SAL26957.1"/>
    </source>
</evidence>
<dbReference type="InterPro" id="IPR020904">
    <property type="entry name" value="Sc_DH/Rdtase_CS"/>
</dbReference>
<dbReference type="Pfam" id="PF13561">
    <property type="entry name" value="adh_short_C2"/>
    <property type="match status" value="1"/>
</dbReference>
<name>A0A158G517_9BURK</name>
<sequence length="255" mass="26292">MNRTLEGKTIIVTGGGTGIGRAAAIACAAAGARVVVADIHVAHGRDTVSAIRHQDGEAIFVSTDVADEAQVEALVATAVGKFGRLDGAFNNAGLAQANVLLHDLTVTQWRRIQSVNYDGVFFCMKHEIRAMLRTGGGSIVNTSSTLGRVAVPRSADYCGSKGGVLGLTKGAAVDYGQQGIRVNAILPGAVDTPMVQALTSDPQFADLIEKLRTSHPVGRIGLPAEIAAAAVWLLSDLSSFVTGAELAVDGGFLAT</sequence>
<dbReference type="PRINTS" id="PR00080">
    <property type="entry name" value="SDRFAMILY"/>
</dbReference>
<reference evidence="3" key="1">
    <citation type="submission" date="2016-01" db="EMBL/GenBank/DDBJ databases">
        <authorList>
            <person name="Peeters C."/>
        </authorList>
    </citation>
    <scope>NUCLEOTIDE SEQUENCE [LARGE SCALE GENOMIC DNA]</scope>
    <source>
        <strain evidence="3">LMG 22940</strain>
    </source>
</reference>
<dbReference type="PROSITE" id="PS00061">
    <property type="entry name" value="ADH_SHORT"/>
    <property type="match status" value="1"/>
</dbReference>
<comment type="caution">
    <text evidence="3">The sequence shown here is derived from an EMBL/GenBank/DDBJ whole genome shotgun (WGS) entry which is preliminary data.</text>
</comment>
<dbReference type="PRINTS" id="PR00081">
    <property type="entry name" value="GDHRDH"/>
</dbReference>
<comment type="similarity">
    <text evidence="1">Belongs to the short-chain dehydrogenases/reductases (SDR) family.</text>
</comment>
<dbReference type="OrthoDB" id="9178657at2"/>
<dbReference type="PANTHER" id="PTHR24321:SF11">
    <property type="entry name" value="BLR0893 PROTEIN"/>
    <property type="match status" value="1"/>
</dbReference>
<dbReference type="InterPro" id="IPR002347">
    <property type="entry name" value="SDR_fam"/>
</dbReference>
<dbReference type="PANTHER" id="PTHR24321">
    <property type="entry name" value="DEHYDROGENASES, SHORT CHAIN"/>
    <property type="match status" value="1"/>
</dbReference>
<proteinExistence type="inferred from homology"/>
<keyword evidence="4" id="KW-1185">Reference proteome</keyword>
<evidence type="ECO:0000256" key="2">
    <source>
        <dbReference type="ARBA" id="ARBA00023002"/>
    </source>
</evidence>
<protein>
    <submittedName>
        <fullName evidence="3">Short-chain dehydrogenase/reductase SDR</fullName>
    </submittedName>
</protein>
<dbReference type="Gene3D" id="3.40.50.720">
    <property type="entry name" value="NAD(P)-binding Rossmann-like Domain"/>
    <property type="match status" value="1"/>
</dbReference>
<dbReference type="GO" id="GO:0016491">
    <property type="term" value="F:oxidoreductase activity"/>
    <property type="evidence" value="ECO:0007669"/>
    <property type="project" value="UniProtKB-KW"/>
</dbReference>
<keyword evidence="2" id="KW-0560">Oxidoreductase</keyword>
<accession>A0A158G517</accession>
<gene>
    <name evidence="3" type="ORF">AWB68_01265</name>
</gene>
<organism evidence="3 4">
    <name type="scientific">Caballeronia choica</name>
    <dbReference type="NCBI Taxonomy" id="326476"/>
    <lineage>
        <taxon>Bacteria</taxon>
        <taxon>Pseudomonadati</taxon>
        <taxon>Pseudomonadota</taxon>
        <taxon>Betaproteobacteria</taxon>
        <taxon>Burkholderiales</taxon>
        <taxon>Burkholderiaceae</taxon>
        <taxon>Caballeronia</taxon>
    </lineage>
</organism>
<dbReference type="NCBIfam" id="NF005559">
    <property type="entry name" value="PRK07231.1"/>
    <property type="match status" value="1"/>
</dbReference>
<evidence type="ECO:0000256" key="1">
    <source>
        <dbReference type="ARBA" id="ARBA00006484"/>
    </source>
</evidence>
<dbReference type="CDD" id="cd05233">
    <property type="entry name" value="SDR_c"/>
    <property type="match status" value="1"/>
</dbReference>
<dbReference type="SUPFAM" id="SSF51735">
    <property type="entry name" value="NAD(P)-binding Rossmann-fold domains"/>
    <property type="match status" value="1"/>
</dbReference>
<dbReference type="AlphaFoldDB" id="A0A158G517"/>
<dbReference type="RefSeq" id="WP_087643490.1">
    <property type="nucleotide sequence ID" value="NZ_FCON02000009.1"/>
</dbReference>
<evidence type="ECO:0000313" key="4">
    <source>
        <dbReference type="Proteomes" id="UP000054770"/>
    </source>
</evidence>
<dbReference type="InterPro" id="IPR036291">
    <property type="entry name" value="NAD(P)-bd_dom_sf"/>
</dbReference>
<dbReference type="EMBL" id="FCON02000009">
    <property type="protein sequence ID" value="SAL26957.1"/>
    <property type="molecule type" value="Genomic_DNA"/>
</dbReference>
<dbReference type="Proteomes" id="UP000054770">
    <property type="component" value="Unassembled WGS sequence"/>
</dbReference>